<evidence type="ECO:0000256" key="2">
    <source>
        <dbReference type="ARBA" id="ARBA00022448"/>
    </source>
</evidence>
<keyword evidence="4 7" id="KW-0812">Transmembrane</keyword>
<evidence type="ECO:0000256" key="6">
    <source>
        <dbReference type="ARBA" id="ARBA00023136"/>
    </source>
</evidence>
<reference evidence="9 10" key="1">
    <citation type="submission" date="2016-08" db="EMBL/GenBank/DDBJ databases">
        <title>A new outlook on sporulation: Clostridium algidixylanolyticum.</title>
        <authorList>
            <person name="Poppleton D.I."/>
            <person name="Gribaldo S."/>
        </authorList>
    </citation>
    <scope>NUCLEOTIDE SEQUENCE [LARGE SCALE GENOMIC DNA]</scope>
    <source>
        <strain evidence="9 10">SPL73</strain>
    </source>
</reference>
<dbReference type="Gene3D" id="1.10.3720.10">
    <property type="entry name" value="MetI-like"/>
    <property type="match status" value="1"/>
</dbReference>
<dbReference type="InterPro" id="IPR000515">
    <property type="entry name" value="MetI-like"/>
</dbReference>
<dbReference type="SUPFAM" id="SSF161098">
    <property type="entry name" value="MetI-like"/>
    <property type="match status" value="1"/>
</dbReference>
<keyword evidence="10" id="KW-1185">Reference proteome</keyword>
<evidence type="ECO:0000256" key="1">
    <source>
        <dbReference type="ARBA" id="ARBA00004651"/>
    </source>
</evidence>
<evidence type="ECO:0000259" key="8">
    <source>
        <dbReference type="PROSITE" id="PS50928"/>
    </source>
</evidence>
<feature type="transmembrane region" description="Helical" evidence="7">
    <location>
        <begin position="12"/>
        <end position="34"/>
    </location>
</feature>
<dbReference type="RefSeq" id="WP_243117245.1">
    <property type="nucleotide sequence ID" value="NZ_MCIA01000031.1"/>
</dbReference>
<feature type="transmembrane region" description="Helical" evidence="7">
    <location>
        <begin position="163"/>
        <end position="189"/>
    </location>
</feature>
<organism evidence="9 10">
    <name type="scientific">Lacrimispora algidixylanolytica</name>
    <dbReference type="NCBI Taxonomy" id="94868"/>
    <lineage>
        <taxon>Bacteria</taxon>
        <taxon>Bacillati</taxon>
        <taxon>Bacillota</taxon>
        <taxon>Clostridia</taxon>
        <taxon>Lachnospirales</taxon>
        <taxon>Lachnospiraceae</taxon>
        <taxon>Lacrimispora</taxon>
    </lineage>
</organism>
<feature type="transmembrane region" description="Helical" evidence="7">
    <location>
        <begin position="271"/>
        <end position="290"/>
    </location>
</feature>
<dbReference type="PANTHER" id="PTHR43005:SF1">
    <property type="entry name" value="SPERMIDINE_PUTRESCINE TRANSPORT SYSTEM PERMEASE PROTEIN"/>
    <property type="match status" value="1"/>
</dbReference>
<evidence type="ECO:0000256" key="7">
    <source>
        <dbReference type="RuleBase" id="RU363032"/>
    </source>
</evidence>
<sequence>MNRIRKFFQFENIGYLYVLPALLYMMYFVGYPIIRNIVLSLQNVTVKTLNAPVKELIGLNNYLELFRDKIMINSLINTLVFTVACLIVQFMIGFALALFLSRKFASAKMVRGLLMIPWMIPITVTALIFKFIFSTNVGILNQSLMLLKLISAPVDWLTSPGTAMFALVFANIWIGIPFNMILLSTGLTIIPTELYESASIDGANRIQSFFRITLPLLKPTIESVLVLGFIYTFKVFDLVYVMTGGGPVNSTHMLSTYAYKLSFGIFQYSKGAAVANIMFVVLLIVSLFYLKLTYEEEEA</sequence>
<dbReference type="Proteomes" id="UP000284277">
    <property type="component" value="Unassembled WGS sequence"/>
</dbReference>
<feature type="transmembrane region" description="Helical" evidence="7">
    <location>
        <begin position="112"/>
        <end position="133"/>
    </location>
</feature>
<protein>
    <submittedName>
        <fullName evidence="9">ABC transporter permease</fullName>
    </submittedName>
</protein>
<evidence type="ECO:0000313" key="10">
    <source>
        <dbReference type="Proteomes" id="UP000284277"/>
    </source>
</evidence>
<evidence type="ECO:0000256" key="5">
    <source>
        <dbReference type="ARBA" id="ARBA00022989"/>
    </source>
</evidence>
<accession>A0A419SYJ8</accession>
<comment type="caution">
    <text evidence="9">The sequence shown here is derived from an EMBL/GenBank/DDBJ whole genome shotgun (WGS) entry which is preliminary data.</text>
</comment>
<keyword evidence="6 7" id="KW-0472">Membrane</keyword>
<evidence type="ECO:0000256" key="3">
    <source>
        <dbReference type="ARBA" id="ARBA00022475"/>
    </source>
</evidence>
<dbReference type="GO" id="GO:0055085">
    <property type="term" value="P:transmembrane transport"/>
    <property type="evidence" value="ECO:0007669"/>
    <property type="project" value="InterPro"/>
</dbReference>
<feature type="domain" description="ABC transmembrane type-1" evidence="8">
    <location>
        <begin position="75"/>
        <end position="289"/>
    </location>
</feature>
<dbReference type="CDD" id="cd06261">
    <property type="entry name" value="TM_PBP2"/>
    <property type="match status" value="1"/>
</dbReference>
<keyword evidence="3" id="KW-1003">Cell membrane</keyword>
<comment type="subcellular location">
    <subcellularLocation>
        <location evidence="1 7">Cell membrane</location>
        <topology evidence="1 7">Multi-pass membrane protein</topology>
    </subcellularLocation>
</comment>
<keyword evidence="2 7" id="KW-0813">Transport</keyword>
<dbReference type="InterPro" id="IPR035906">
    <property type="entry name" value="MetI-like_sf"/>
</dbReference>
<feature type="transmembrane region" description="Helical" evidence="7">
    <location>
        <begin position="75"/>
        <end position="100"/>
    </location>
</feature>
<evidence type="ECO:0000313" key="9">
    <source>
        <dbReference type="EMBL" id="RKD30208.1"/>
    </source>
</evidence>
<dbReference type="AlphaFoldDB" id="A0A419SYJ8"/>
<dbReference type="Pfam" id="PF00528">
    <property type="entry name" value="BPD_transp_1"/>
    <property type="match status" value="1"/>
</dbReference>
<gene>
    <name evidence="9" type="ORF">BET01_06335</name>
</gene>
<dbReference type="PROSITE" id="PS50928">
    <property type="entry name" value="ABC_TM1"/>
    <property type="match status" value="1"/>
</dbReference>
<keyword evidence="5 7" id="KW-1133">Transmembrane helix</keyword>
<dbReference type="GO" id="GO:0005886">
    <property type="term" value="C:plasma membrane"/>
    <property type="evidence" value="ECO:0007669"/>
    <property type="project" value="UniProtKB-SubCell"/>
</dbReference>
<evidence type="ECO:0000256" key="4">
    <source>
        <dbReference type="ARBA" id="ARBA00022692"/>
    </source>
</evidence>
<name>A0A419SYJ8_9FIRM</name>
<proteinExistence type="inferred from homology"/>
<comment type="similarity">
    <text evidence="7">Belongs to the binding-protein-dependent transport system permease family.</text>
</comment>
<dbReference type="EMBL" id="MCIA01000031">
    <property type="protein sequence ID" value="RKD30208.1"/>
    <property type="molecule type" value="Genomic_DNA"/>
</dbReference>
<dbReference type="PANTHER" id="PTHR43005">
    <property type="entry name" value="BLR7065 PROTEIN"/>
    <property type="match status" value="1"/>
</dbReference>